<feature type="transmembrane region" description="Helical" evidence="9">
    <location>
        <begin position="240"/>
        <end position="264"/>
    </location>
</feature>
<dbReference type="PRINTS" id="PR00342">
    <property type="entry name" value="RHESUSRHD"/>
</dbReference>
<dbReference type="PANTHER" id="PTHR21716">
    <property type="entry name" value="TRANSMEMBRANE PROTEIN"/>
    <property type="match status" value="1"/>
</dbReference>
<keyword evidence="11" id="KW-1185">Reference proteome</keyword>
<feature type="transmembrane region" description="Helical" evidence="9">
    <location>
        <begin position="46"/>
        <end position="64"/>
    </location>
</feature>
<dbReference type="InterPro" id="IPR002549">
    <property type="entry name" value="AI-2E-like"/>
</dbReference>
<evidence type="ECO:0000256" key="9">
    <source>
        <dbReference type="SAM" id="Phobius"/>
    </source>
</evidence>
<evidence type="ECO:0000313" key="10">
    <source>
        <dbReference type="EMBL" id="MEQ7848468.1"/>
    </source>
</evidence>
<dbReference type="RefSeq" id="WP_349805068.1">
    <property type="nucleotide sequence ID" value="NZ_JBEGDP010000017.1"/>
</dbReference>
<keyword evidence="7 9" id="KW-0472">Membrane</keyword>
<keyword evidence="6 9" id="KW-1133">Transmembrane helix</keyword>
<evidence type="ECO:0000256" key="6">
    <source>
        <dbReference type="ARBA" id="ARBA00022989"/>
    </source>
</evidence>
<evidence type="ECO:0000256" key="5">
    <source>
        <dbReference type="ARBA" id="ARBA00022692"/>
    </source>
</evidence>
<dbReference type="Proteomes" id="UP001482520">
    <property type="component" value="Unassembled WGS sequence"/>
</dbReference>
<evidence type="ECO:0000256" key="8">
    <source>
        <dbReference type="SAM" id="MobiDB-lite"/>
    </source>
</evidence>
<proteinExistence type="inferred from homology"/>
<evidence type="ECO:0000256" key="1">
    <source>
        <dbReference type="ARBA" id="ARBA00004651"/>
    </source>
</evidence>
<keyword evidence="5 9" id="KW-0812">Transmembrane</keyword>
<comment type="subcellular location">
    <subcellularLocation>
        <location evidence="1">Cell membrane</location>
        <topology evidence="1">Multi-pass membrane protein</topology>
    </subcellularLocation>
</comment>
<comment type="caution">
    <text evidence="10">The sequence shown here is derived from an EMBL/GenBank/DDBJ whole genome shotgun (WGS) entry which is preliminary data.</text>
</comment>
<evidence type="ECO:0000313" key="11">
    <source>
        <dbReference type="Proteomes" id="UP001482520"/>
    </source>
</evidence>
<accession>A0ABV1P155</accession>
<evidence type="ECO:0000256" key="4">
    <source>
        <dbReference type="ARBA" id="ARBA00022475"/>
    </source>
</evidence>
<feature type="transmembrane region" description="Helical" evidence="9">
    <location>
        <begin position="338"/>
        <end position="365"/>
    </location>
</feature>
<name>A0ABV1P155_9ACTN</name>
<feature type="transmembrane region" description="Helical" evidence="9">
    <location>
        <begin position="70"/>
        <end position="88"/>
    </location>
</feature>
<comment type="similarity">
    <text evidence="2">Belongs to the autoinducer-2 exporter (AI-2E) (TC 2.A.86) family.</text>
</comment>
<gene>
    <name evidence="10" type="ORF">V6R90_14385</name>
</gene>
<dbReference type="EMBL" id="JBEGDP010000017">
    <property type="protein sequence ID" value="MEQ7848468.1"/>
    <property type="molecule type" value="Genomic_DNA"/>
</dbReference>
<sequence length="385" mass="39761">MPLFRRREAPTTSPQPRRPPTGTGGGDHPAPPATPIATTLAEAGRWSLRLLLVTAVVVGALWVVGRMWVVVLPALLGLLLSTALWPLARRLRRVVPAAAAAGAAVLTGLLVLGGLVAAVTYLVLDEVDSLSEQFSQGVEDIEAWLAGPPLDLGDDEVGDLVGRAVDQVQDSAQDIAAWTLTGVSTASSWALTALLALVLCFFFLKDGPRFLPWLEHWLSPGPAAHAAEVSRRSWTVLGGFVRAQAAVGLADAIGIGIGLLVLGVPLALPLAVITFLAAFVPVVGAVVAGALAAVVALATQGLTTALIVVGLVLVVQQLEGNVLQPLLMGKTLSLHPAMTIVVVTLGSTLAGITGAFLAVPVLAVLTTTARYARELTVAARERATT</sequence>
<feature type="region of interest" description="Disordered" evidence="8">
    <location>
        <begin position="1"/>
        <end position="34"/>
    </location>
</feature>
<feature type="transmembrane region" description="Helical" evidence="9">
    <location>
        <begin position="270"/>
        <end position="294"/>
    </location>
</feature>
<reference evidence="10 11" key="1">
    <citation type="submission" date="2024-02" db="EMBL/GenBank/DDBJ databases">
        <title>Full genome sequence of Nocardioides kribbensis.</title>
        <authorList>
            <person name="Poletto B.L."/>
            <person name="Silva G."/>
            <person name="Galante D."/>
            <person name="Campos K.R."/>
            <person name="Santos M.B.N."/>
            <person name="Sacchi C.T."/>
        </authorList>
    </citation>
    <scope>NUCLEOTIDE SEQUENCE [LARGE SCALE GENOMIC DNA]</scope>
    <source>
        <strain evidence="10 11">O4R</strain>
    </source>
</reference>
<dbReference type="InterPro" id="IPR002229">
    <property type="entry name" value="RhesusRHD"/>
</dbReference>
<evidence type="ECO:0000256" key="3">
    <source>
        <dbReference type="ARBA" id="ARBA00022448"/>
    </source>
</evidence>
<keyword evidence="4" id="KW-1003">Cell membrane</keyword>
<feature type="transmembrane region" description="Helical" evidence="9">
    <location>
        <begin position="301"/>
        <end position="318"/>
    </location>
</feature>
<dbReference type="Pfam" id="PF01594">
    <property type="entry name" value="AI-2E_transport"/>
    <property type="match status" value="1"/>
</dbReference>
<protein>
    <submittedName>
        <fullName evidence="10">AI-2E family transporter</fullName>
    </submittedName>
</protein>
<organism evidence="10 11">
    <name type="scientific">Nocardioides kribbensis</name>
    <dbReference type="NCBI Taxonomy" id="305517"/>
    <lineage>
        <taxon>Bacteria</taxon>
        <taxon>Bacillati</taxon>
        <taxon>Actinomycetota</taxon>
        <taxon>Actinomycetes</taxon>
        <taxon>Propionibacteriales</taxon>
        <taxon>Nocardioidaceae</taxon>
        <taxon>Nocardioides</taxon>
    </lineage>
</organism>
<evidence type="ECO:0000256" key="7">
    <source>
        <dbReference type="ARBA" id="ARBA00023136"/>
    </source>
</evidence>
<evidence type="ECO:0000256" key="2">
    <source>
        <dbReference type="ARBA" id="ARBA00009773"/>
    </source>
</evidence>
<feature type="transmembrane region" description="Helical" evidence="9">
    <location>
        <begin position="100"/>
        <end position="124"/>
    </location>
</feature>
<keyword evidence="3" id="KW-0813">Transport</keyword>
<feature type="transmembrane region" description="Helical" evidence="9">
    <location>
        <begin position="186"/>
        <end position="204"/>
    </location>
</feature>
<dbReference type="PANTHER" id="PTHR21716:SF53">
    <property type="entry name" value="PERMEASE PERM-RELATED"/>
    <property type="match status" value="1"/>
</dbReference>